<dbReference type="EMBL" id="NEVS01000004">
    <property type="protein sequence ID" value="OZI60529.1"/>
    <property type="molecule type" value="Genomic_DNA"/>
</dbReference>
<dbReference type="Proteomes" id="UP000215767">
    <property type="component" value="Unassembled WGS sequence"/>
</dbReference>
<comment type="caution">
    <text evidence="2">The sequence shown here is derived from an EMBL/GenBank/DDBJ whole genome shotgun (WGS) entry which is preliminary data.</text>
</comment>
<evidence type="ECO:0000313" key="3">
    <source>
        <dbReference type="Proteomes" id="UP000215767"/>
    </source>
</evidence>
<evidence type="ECO:0000256" key="1">
    <source>
        <dbReference type="SAM" id="MobiDB-lite"/>
    </source>
</evidence>
<proteinExistence type="predicted"/>
<gene>
    <name evidence="2" type="ORF">CAL28_14050</name>
</gene>
<keyword evidence="3" id="KW-1185">Reference proteome</keyword>
<sequence>MHYRHPRIGFAFDMPDDWDLDSARMSDEGVTVVLGLGDTRLLLQVGRSQGNASARLHLMKMHLKSLRASHIGPCQAPRFGPSRDIVALSFFIAGDQQRWISVSQDGYDYTISHTDEWQDVAAAVDRLCASFVFPAPAQIAKALSRSAPGRMPDPAAFGATAAYRHKPPGEGSAGAVGGDGPPQPLSLSPARLWQRVSERLRRSRVARTQG</sequence>
<feature type="compositionally biased region" description="Gly residues" evidence="1">
    <location>
        <begin position="171"/>
        <end position="180"/>
    </location>
</feature>
<dbReference type="OrthoDB" id="8633255at2"/>
<protein>
    <submittedName>
        <fullName evidence="2">Uncharacterized protein</fullName>
    </submittedName>
</protein>
<dbReference type="RefSeq" id="WP_094841943.1">
    <property type="nucleotide sequence ID" value="NZ_NEVS01000004.1"/>
</dbReference>
<name>A0A261UF09_9BORD</name>
<evidence type="ECO:0000313" key="2">
    <source>
        <dbReference type="EMBL" id="OZI60529.1"/>
    </source>
</evidence>
<feature type="region of interest" description="Disordered" evidence="1">
    <location>
        <begin position="161"/>
        <end position="192"/>
    </location>
</feature>
<dbReference type="AlphaFoldDB" id="A0A261UF09"/>
<accession>A0A261UF09</accession>
<organism evidence="2 3">
    <name type="scientific">Bordetella genomosp. 11</name>
    <dbReference type="NCBI Taxonomy" id="1416808"/>
    <lineage>
        <taxon>Bacteria</taxon>
        <taxon>Pseudomonadati</taxon>
        <taxon>Pseudomonadota</taxon>
        <taxon>Betaproteobacteria</taxon>
        <taxon>Burkholderiales</taxon>
        <taxon>Alcaligenaceae</taxon>
        <taxon>Bordetella</taxon>
    </lineage>
</organism>
<reference evidence="3" key="1">
    <citation type="submission" date="2017-05" db="EMBL/GenBank/DDBJ databases">
        <title>Complete and WGS of Bordetella genogroups.</title>
        <authorList>
            <person name="Spilker T."/>
            <person name="Lipuma J."/>
        </authorList>
    </citation>
    <scope>NUCLEOTIDE SEQUENCE [LARGE SCALE GENOMIC DNA]</scope>
    <source>
        <strain evidence="3">AU8856</strain>
    </source>
</reference>